<evidence type="ECO:0000313" key="2">
    <source>
        <dbReference type="Proteomes" id="UP000182146"/>
    </source>
</evidence>
<dbReference type="AlphaFoldDB" id="A0A1G9K4M4"/>
<proteinExistence type="predicted"/>
<name>A0A1G9K4M4_9BACT</name>
<protein>
    <submittedName>
        <fullName evidence="1">Uncharacterized protein</fullName>
    </submittedName>
</protein>
<dbReference type="OrthoDB" id="47399at2"/>
<sequence>MDEFVSDPSICGQCRGLCCQGHPGAYGDPGRFLARFFARDQIDITYLRSTLPFLGMELRDLAGVPVPAPRTGPWGCVYLGPDGCRLDPADRPDQCRALVPDIDTLMEGEIRCRLPGTFGTGTLRETWRLFWGLES</sequence>
<dbReference type="EMBL" id="FNGU01000001">
    <property type="protein sequence ID" value="SDL44476.1"/>
    <property type="molecule type" value="Genomic_DNA"/>
</dbReference>
<organism evidence="1 2">
    <name type="scientific">Geoalkalibacter ferrihydriticus</name>
    <dbReference type="NCBI Taxonomy" id="392333"/>
    <lineage>
        <taxon>Bacteria</taxon>
        <taxon>Pseudomonadati</taxon>
        <taxon>Thermodesulfobacteriota</taxon>
        <taxon>Desulfuromonadia</taxon>
        <taxon>Desulfuromonadales</taxon>
        <taxon>Geoalkalibacteraceae</taxon>
        <taxon>Geoalkalibacter</taxon>
    </lineage>
</organism>
<accession>A0A1G9K4M4</accession>
<reference evidence="1 2" key="1">
    <citation type="submission" date="2016-10" db="EMBL/GenBank/DDBJ databases">
        <authorList>
            <person name="de Groot N.N."/>
        </authorList>
    </citation>
    <scope>NUCLEOTIDE SEQUENCE [LARGE SCALE GENOMIC DNA]</scope>
    <source>
        <strain evidence="1 2">DSM 17813</strain>
    </source>
</reference>
<dbReference type="RefSeq" id="WP_052446145.1">
    <property type="nucleotide sequence ID" value="NZ_FNGU01000001.1"/>
</dbReference>
<dbReference type="Proteomes" id="UP000182146">
    <property type="component" value="Unassembled WGS sequence"/>
</dbReference>
<gene>
    <name evidence="1" type="ORF">SAMN05660860_00646</name>
</gene>
<evidence type="ECO:0000313" key="1">
    <source>
        <dbReference type="EMBL" id="SDL44476.1"/>
    </source>
</evidence>